<reference evidence="1 2" key="1">
    <citation type="submission" date="2019-06" db="EMBL/GenBank/DDBJ databases">
        <title>A chromosome-scale genome assembly of the European perch, Perca fluviatilis.</title>
        <authorList>
            <person name="Roques C."/>
            <person name="Zahm M."/>
            <person name="Cabau C."/>
            <person name="Klopp C."/>
            <person name="Bouchez O."/>
            <person name="Donnadieu C."/>
            <person name="Kuhl H."/>
            <person name="Gislard M."/>
            <person name="Guendouz S."/>
            <person name="Journot L."/>
            <person name="Haffray P."/>
            <person name="Bestin A."/>
            <person name="Morvezen R."/>
            <person name="Feron R."/>
            <person name="Wen M."/>
            <person name="Jouanno E."/>
            <person name="Herpin A."/>
            <person name="Schartl M."/>
            <person name="Postlethwait J."/>
            <person name="Schaerlinger B."/>
            <person name="Chardard D."/>
            <person name="Lecocq T."/>
            <person name="Poncet C."/>
            <person name="Jaffrelo L."/>
            <person name="Lampietro C."/>
            <person name="Guiguen Y."/>
        </authorList>
    </citation>
    <scope>NUCLEOTIDE SEQUENCE [LARGE SCALE GENOMIC DNA]</scope>
    <source>
        <tissue evidence="1">Blood</tissue>
    </source>
</reference>
<protein>
    <submittedName>
        <fullName evidence="1">Uncharacterized protein</fullName>
    </submittedName>
</protein>
<name>A0A6A5E9N4_PERFL</name>
<proteinExistence type="predicted"/>
<accession>A0A6A5E9N4</accession>
<sequence>MLLSNHQRPSTLAIVQYSIVGHISRLKFRLWAPRRQGTPIVASPYSGVHTRTFDLDPGLDPSAQPGSIR</sequence>
<dbReference type="EMBL" id="VHII01000009">
    <property type="protein sequence ID" value="KAF1385671.1"/>
    <property type="molecule type" value="Genomic_DNA"/>
</dbReference>
<keyword evidence="2" id="KW-1185">Reference proteome</keyword>
<comment type="caution">
    <text evidence="1">The sequence shown here is derived from an EMBL/GenBank/DDBJ whole genome shotgun (WGS) entry which is preliminary data.</text>
</comment>
<evidence type="ECO:0000313" key="1">
    <source>
        <dbReference type="EMBL" id="KAF1385671.1"/>
    </source>
</evidence>
<organism evidence="1 2">
    <name type="scientific">Perca fluviatilis</name>
    <name type="common">European perch</name>
    <dbReference type="NCBI Taxonomy" id="8168"/>
    <lineage>
        <taxon>Eukaryota</taxon>
        <taxon>Metazoa</taxon>
        <taxon>Chordata</taxon>
        <taxon>Craniata</taxon>
        <taxon>Vertebrata</taxon>
        <taxon>Euteleostomi</taxon>
        <taxon>Actinopterygii</taxon>
        <taxon>Neopterygii</taxon>
        <taxon>Teleostei</taxon>
        <taxon>Neoteleostei</taxon>
        <taxon>Acanthomorphata</taxon>
        <taxon>Eupercaria</taxon>
        <taxon>Perciformes</taxon>
        <taxon>Percoidei</taxon>
        <taxon>Percidae</taxon>
        <taxon>Percinae</taxon>
        <taxon>Perca</taxon>
    </lineage>
</organism>
<dbReference type="AlphaFoldDB" id="A0A6A5E9N4"/>
<evidence type="ECO:0000313" key="2">
    <source>
        <dbReference type="Proteomes" id="UP000465112"/>
    </source>
</evidence>
<dbReference type="Proteomes" id="UP000465112">
    <property type="component" value="Chromosome 9"/>
</dbReference>
<gene>
    <name evidence="1" type="ORF">PFLUV_G00110220</name>
</gene>